<keyword evidence="1" id="KW-0472">Membrane</keyword>
<evidence type="ECO:0000256" key="1">
    <source>
        <dbReference type="SAM" id="Phobius"/>
    </source>
</evidence>
<keyword evidence="3" id="KW-1185">Reference proteome</keyword>
<dbReference type="RefSeq" id="WP_073146215.1">
    <property type="nucleotide sequence ID" value="NZ_FQUV01000013.1"/>
</dbReference>
<keyword evidence="1" id="KW-1133">Transmembrane helix</keyword>
<dbReference type="Pfam" id="PF10658">
    <property type="entry name" value="DUF2484"/>
    <property type="match status" value="1"/>
</dbReference>
<accession>A0A1M5ELR5</accession>
<keyword evidence="1" id="KW-0812">Transmembrane</keyword>
<reference evidence="3" key="1">
    <citation type="submission" date="2016-11" db="EMBL/GenBank/DDBJ databases">
        <authorList>
            <person name="Varghese N."/>
            <person name="Submissions S."/>
        </authorList>
    </citation>
    <scope>NUCLEOTIDE SEQUENCE [LARGE SCALE GENOMIC DNA]</scope>
    <source>
        <strain evidence="3">DSM 100566</strain>
    </source>
</reference>
<dbReference type="STRING" id="1486859.SAMN05444273_11310"/>
<evidence type="ECO:0000313" key="3">
    <source>
        <dbReference type="Proteomes" id="UP000184144"/>
    </source>
</evidence>
<dbReference type="Proteomes" id="UP000184144">
    <property type="component" value="Unassembled WGS sequence"/>
</dbReference>
<dbReference type="AlphaFoldDB" id="A0A1M5ELR5"/>
<dbReference type="OrthoDB" id="7862849at2"/>
<organism evidence="2 3">
    <name type="scientific">Litoreibacter ascidiaceicola</name>
    <dbReference type="NCBI Taxonomy" id="1486859"/>
    <lineage>
        <taxon>Bacteria</taxon>
        <taxon>Pseudomonadati</taxon>
        <taxon>Pseudomonadota</taxon>
        <taxon>Alphaproteobacteria</taxon>
        <taxon>Rhodobacterales</taxon>
        <taxon>Roseobacteraceae</taxon>
        <taxon>Litoreibacter</taxon>
    </lineage>
</organism>
<dbReference type="EMBL" id="FQUV01000013">
    <property type="protein sequence ID" value="SHF80126.1"/>
    <property type="molecule type" value="Genomic_DNA"/>
</dbReference>
<name>A0A1M5ELR5_9RHOB</name>
<proteinExistence type="predicted"/>
<gene>
    <name evidence="2" type="ORF">SAMN05444273_11310</name>
</gene>
<sequence length="86" mass="9480">MSISLVAAFIWVIAANVAAMLPSNDNLWRRAYALIAVGVPLLGWVTYENGPLIGLICLAAGVSLLRWPVRYLGRWMRRKTVGEPAE</sequence>
<dbReference type="InterPro" id="IPR018919">
    <property type="entry name" value="DUF2484"/>
</dbReference>
<evidence type="ECO:0008006" key="4">
    <source>
        <dbReference type="Google" id="ProtNLM"/>
    </source>
</evidence>
<protein>
    <recommendedName>
        <fullName evidence="4">DUF2484 family protein</fullName>
    </recommendedName>
</protein>
<evidence type="ECO:0000313" key="2">
    <source>
        <dbReference type="EMBL" id="SHF80126.1"/>
    </source>
</evidence>
<feature type="transmembrane region" description="Helical" evidence="1">
    <location>
        <begin position="49"/>
        <end position="69"/>
    </location>
</feature>